<name>A0A2B8B613_9PROT</name>
<keyword evidence="2 6" id="KW-0645">Protease</keyword>
<dbReference type="PRINTS" id="PR00723">
    <property type="entry name" value="SUBTILISIN"/>
</dbReference>
<evidence type="ECO:0000256" key="6">
    <source>
        <dbReference type="PROSITE-ProRule" id="PRU01240"/>
    </source>
</evidence>
<comment type="similarity">
    <text evidence="1 6">Belongs to the peptidase S8 family.</text>
</comment>
<dbReference type="EMBL" id="PDKW01000043">
    <property type="protein sequence ID" value="PGH53381.1"/>
    <property type="molecule type" value="Genomic_DNA"/>
</dbReference>
<sequence length="709" mass="74677">MHRGGTCAFPQRSSPSGWPECGLWFGSRLRRPPPMAPRLPLHAHHMGLAPVEAADLSAARSLPGNPGAPMDHRLQLRILNRDSHARRHARSAQDPAQDQVAAAPAAAEEVPVIARVTSPDGWAALPGVKSASTIGKAADGSWIVTGRLHADQVEAVHAHAVVLSLKAAQPTHSALNATVSEMGLGTLAMPGLPDPTVPGLLPPWVQHAHRDGEGVIVGVVDFGCDYMHRNFRQADGRTRLLAVWNQSGTPNSPFPYGALYTPEQIDAALASDDPYDALGYAPAKDDPGKPQENGTHGTHVMDIAAGNGLGSKQRGVAPKASLIFVDAKLPTPVNSPDQLNHTLGSTVQLLEAVNYIFNAAGNRPCVVNLSLGTNGGPHDGTSLVEQGLDAMVNAAPYRAVVIAAGNSQQSGIHTSGTVPASGACSIGLGIPTLGIAGYETTSAGCEVELWYPGRRRLSVTLVAPDGTEIGPVEPNGSLPYGLPGKPPAVFIVNRLDDPNNHDNVIGIWVAMGAPTGEWTIRLRALDDGPVDYHAWIERLDAGQAQFLQPVASHMLGSISTGHSTIIVGSHDAHSDGTPISFFSSAGPTRDGRQKPDLSAPGHRVKAAWSRTVTGVVEKYGTSMAAPAVTGLIALIYARSIRKGLPMDNATLRERLIRMVRRDPPDGADWDPQHGHGRASAASILEELDHDSARNPDFDEWQAAQGQGQG</sequence>
<dbReference type="InterPro" id="IPR050131">
    <property type="entry name" value="Peptidase_S8_subtilisin-like"/>
</dbReference>
<evidence type="ECO:0000256" key="2">
    <source>
        <dbReference type="ARBA" id="ARBA00022670"/>
    </source>
</evidence>
<accession>A0A2B8B613</accession>
<feature type="domain" description="Peptidase S8/S53" evidence="8">
    <location>
        <begin position="212"/>
        <end position="659"/>
    </location>
</feature>
<dbReference type="AlphaFoldDB" id="A0A2B8B613"/>
<dbReference type="InterPro" id="IPR015500">
    <property type="entry name" value="Peptidase_S8_subtilisin-rel"/>
</dbReference>
<dbReference type="Pfam" id="PF00082">
    <property type="entry name" value="Peptidase_S8"/>
    <property type="match status" value="1"/>
</dbReference>
<keyword evidence="3 6" id="KW-0378">Hydrolase</keyword>
<keyword evidence="10" id="KW-1185">Reference proteome</keyword>
<dbReference type="SUPFAM" id="SSF52743">
    <property type="entry name" value="Subtilisin-like"/>
    <property type="match status" value="1"/>
</dbReference>
<dbReference type="PANTHER" id="PTHR43806">
    <property type="entry name" value="PEPTIDASE S8"/>
    <property type="match status" value="1"/>
</dbReference>
<feature type="active site" description="Charge relay system" evidence="5 6">
    <location>
        <position position="221"/>
    </location>
</feature>
<feature type="region of interest" description="Disordered" evidence="7">
    <location>
        <begin position="662"/>
        <end position="709"/>
    </location>
</feature>
<dbReference type="PROSITE" id="PS51892">
    <property type="entry name" value="SUBTILASE"/>
    <property type="match status" value="1"/>
</dbReference>
<gene>
    <name evidence="9" type="ORF">CRT60_26180</name>
</gene>
<dbReference type="InterPro" id="IPR023828">
    <property type="entry name" value="Peptidase_S8_Ser-AS"/>
</dbReference>
<reference evidence="10" key="1">
    <citation type="submission" date="2017-10" db="EMBL/GenBank/DDBJ databases">
        <authorList>
            <person name="Kravchenko I.K."/>
            <person name="Grouzdev D.S."/>
        </authorList>
    </citation>
    <scope>NUCLEOTIDE SEQUENCE [LARGE SCALE GENOMIC DNA]</scope>
    <source>
        <strain evidence="10">B2</strain>
    </source>
</reference>
<dbReference type="GO" id="GO:0006508">
    <property type="term" value="P:proteolysis"/>
    <property type="evidence" value="ECO:0007669"/>
    <property type="project" value="UniProtKB-KW"/>
</dbReference>
<dbReference type="PROSITE" id="PS00138">
    <property type="entry name" value="SUBTILASE_SER"/>
    <property type="match status" value="1"/>
</dbReference>
<evidence type="ECO:0000259" key="8">
    <source>
        <dbReference type="Pfam" id="PF00082"/>
    </source>
</evidence>
<organism evidence="9 10">
    <name type="scientific">Azospirillum palustre</name>
    <dbReference type="NCBI Taxonomy" id="2044885"/>
    <lineage>
        <taxon>Bacteria</taxon>
        <taxon>Pseudomonadati</taxon>
        <taxon>Pseudomonadota</taxon>
        <taxon>Alphaproteobacteria</taxon>
        <taxon>Rhodospirillales</taxon>
        <taxon>Azospirillaceae</taxon>
        <taxon>Azospirillum</taxon>
    </lineage>
</organism>
<evidence type="ECO:0000256" key="7">
    <source>
        <dbReference type="SAM" id="MobiDB-lite"/>
    </source>
</evidence>
<feature type="region of interest" description="Disordered" evidence="7">
    <location>
        <begin position="582"/>
        <end position="603"/>
    </location>
</feature>
<evidence type="ECO:0000256" key="5">
    <source>
        <dbReference type="PIRSR" id="PIRSR615500-1"/>
    </source>
</evidence>
<dbReference type="InterPro" id="IPR000209">
    <property type="entry name" value="Peptidase_S8/S53_dom"/>
</dbReference>
<feature type="region of interest" description="Disordered" evidence="7">
    <location>
        <begin position="281"/>
        <end position="301"/>
    </location>
</feature>
<feature type="region of interest" description="Disordered" evidence="7">
    <location>
        <begin position="83"/>
        <end position="104"/>
    </location>
</feature>
<dbReference type="Gene3D" id="3.40.50.200">
    <property type="entry name" value="Peptidase S8/S53 domain"/>
    <property type="match status" value="1"/>
</dbReference>
<keyword evidence="4 6" id="KW-0720">Serine protease</keyword>
<dbReference type="GO" id="GO:0004252">
    <property type="term" value="F:serine-type endopeptidase activity"/>
    <property type="evidence" value="ECO:0007669"/>
    <property type="project" value="UniProtKB-UniRule"/>
</dbReference>
<dbReference type="OrthoDB" id="7237710at2"/>
<protein>
    <submittedName>
        <fullName evidence="9">Peptidase S8/S53 subtilisin kexin sedolisin</fullName>
    </submittedName>
</protein>
<dbReference type="InterPro" id="IPR036852">
    <property type="entry name" value="Peptidase_S8/S53_dom_sf"/>
</dbReference>
<dbReference type="Proteomes" id="UP000225379">
    <property type="component" value="Unassembled WGS sequence"/>
</dbReference>
<dbReference type="Gene3D" id="2.60.120.1290">
    <property type="match status" value="1"/>
</dbReference>
<evidence type="ECO:0000256" key="4">
    <source>
        <dbReference type="ARBA" id="ARBA00022825"/>
    </source>
</evidence>
<evidence type="ECO:0000256" key="3">
    <source>
        <dbReference type="ARBA" id="ARBA00022801"/>
    </source>
</evidence>
<feature type="compositionally biased region" description="Low complexity" evidence="7">
    <location>
        <begin position="92"/>
        <end position="104"/>
    </location>
</feature>
<feature type="active site" description="Charge relay system" evidence="5 6">
    <location>
        <position position="296"/>
    </location>
</feature>
<comment type="caution">
    <text evidence="9">The sequence shown here is derived from an EMBL/GenBank/DDBJ whole genome shotgun (WGS) entry which is preliminary data.</text>
</comment>
<evidence type="ECO:0000313" key="10">
    <source>
        <dbReference type="Proteomes" id="UP000225379"/>
    </source>
</evidence>
<dbReference type="InterPro" id="IPR034045">
    <property type="entry name" value="Pep_S8_CspA-like"/>
</dbReference>
<dbReference type="PANTHER" id="PTHR43806:SF11">
    <property type="entry name" value="CEREVISIN-RELATED"/>
    <property type="match status" value="1"/>
</dbReference>
<evidence type="ECO:0000313" key="9">
    <source>
        <dbReference type="EMBL" id="PGH53381.1"/>
    </source>
</evidence>
<dbReference type="CDD" id="cd07478">
    <property type="entry name" value="Peptidases_S8_CspA-like"/>
    <property type="match status" value="1"/>
</dbReference>
<proteinExistence type="inferred from homology"/>
<feature type="active site" description="Charge relay system" evidence="5 6">
    <location>
        <position position="622"/>
    </location>
</feature>
<evidence type="ECO:0000256" key="1">
    <source>
        <dbReference type="ARBA" id="ARBA00011073"/>
    </source>
</evidence>